<keyword evidence="2" id="KW-1185">Reference proteome</keyword>
<protein>
    <recommendedName>
        <fullName evidence="3">t-SNARE coiled-coil homology domain-containing protein</fullName>
    </recommendedName>
</protein>
<organism evidence="1 2">
    <name type="scientific">Stylonychia lemnae</name>
    <name type="common">Ciliate</name>
    <dbReference type="NCBI Taxonomy" id="5949"/>
    <lineage>
        <taxon>Eukaryota</taxon>
        <taxon>Sar</taxon>
        <taxon>Alveolata</taxon>
        <taxon>Ciliophora</taxon>
        <taxon>Intramacronucleata</taxon>
        <taxon>Spirotrichea</taxon>
        <taxon>Stichotrichia</taxon>
        <taxon>Sporadotrichida</taxon>
        <taxon>Oxytrichidae</taxon>
        <taxon>Stylonychinae</taxon>
        <taxon>Stylonychia</taxon>
    </lineage>
</organism>
<dbReference type="Proteomes" id="UP000039865">
    <property type="component" value="Unassembled WGS sequence"/>
</dbReference>
<dbReference type="EMBL" id="CCKQ01014662">
    <property type="protein sequence ID" value="CDW86456.1"/>
    <property type="molecule type" value="Genomic_DNA"/>
</dbReference>
<dbReference type="AlphaFoldDB" id="A0A078AWN9"/>
<name>A0A078AWN9_STYLE</name>
<gene>
    <name evidence="1" type="primary">Contig3112.g3330</name>
    <name evidence="1" type="ORF">STYLEM_15551</name>
</gene>
<dbReference type="OrthoDB" id="6108356at2759"/>
<proteinExistence type="predicted"/>
<evidence type="ECO:0000313" key="2">
    <source>
        <dbReference type="Proteomes" id="UP000039865"/>
    </source>
</evidence>
<sequence>MEKYFPNYIVVRRPLNTEIKEAGEWQGFIKDLKQTIRTTVAKSKGEIIQNMHSLHTQNHQKIDEAFSQNSKHTFSNEGLEEQISKLIKQKIEENPKIISNDLSQFKQSLDIEVESLRGDIRTQGKELNFQLKSLENYTKLIDSQTKQLDQQVKGLDYKVDGLDLQVKGLDKKVDGVDSRFFKVQEDINYIKDSLTLFFQKQQNQ</sequence>
<evidence type="ECO:0000313" key="1">
    <source>
        <dbReference type="EMBL" id="CDW86456.1"/>
    </source>
</evidence>
<dbReference type="InParanoid" id="A0A078AWN9"/>
<reference evidence="1 2" key="1">
    <citation type="submission" date="2014-06" db="EMBL/GenBank/DDBJ databases">
        <authorList>
            <person name="Swart Estienne"/>
        </authorList>
    </citation>
    <scope>NUCLEOTIDE SEQUENCE [LARGE SCALE GENOMIC DNA]</scope>
    <source>
        <strain evidence="1 2">130c</strain>
    </source>
</reference>
<accession>A0A078AWN9</accession>
<evidence type="ECO:0008006" key="3">
    <source>
        <dbReference type="Google" id="ProtNLM"/>
    </source>
</evidence>
<dbReference type="Gene3D" id="1.20.5.170">
    <property type="match status" value="1"/>
</dbReference>